<keyword evidence="1 5" id="KW-0808">Transferase</keyword>
<evidence type="ECO:0000256" key="1">
    <source>
        <dbReference type="ARBA" id="ARBA00022679"/>
    </source>
</evidence>
<protein>
    <submittedName>
        <fullName evidence="5">N-acetyltransferase</fullName>
    </submittedName>
</protein>
<dbReference type="InterPro" id="IPR051531">
    <property type="entry name" value="N-acetyltransferase"/>
</dbReference>
<dbReference type="EMBL" id="QXXA01000003">
    <property type="protein sequence ID" value="NBI05579.1"/>
    <property type="molecule type" value="Genomic_DNA"/>
</dbReference>
<dbReference type="PANTHER" id="PTHR43792">
    <property type="entry name" value="GNAT FAMILY, PUTATIVE (AFU_ORTHOLOGUE AFUA_3G00765)-RELATED-RELATED"/>
    <property type="match status" value="1"/>
</dbReference>
<dbReference type="Gene3D" id="3.40.630.30">
    <property type="match status" value="1"/>
</dbReference>
<dbReference type="AlphaFoldDB" id="A0A845QUU9"/>
<sequence length="163" mass="19266">MIELRYPKLEDAKDFYEILNNIDSTYYYSTIPDSIEMESIWIEKRRYKRENNLEYNYAIIFKGKVVGGCGITIYQEYDYIGEIGYFIDRNYSGFGIATEVVKELEKIAFNTLNLVRLEIRMDPKNKASEKVAMKNNYIKEGLLSKAVEFNKNYYDNLLYAKTI</sequence>
<comment type="similarity">
    <text evidence="3">Belongs to the acetyltransferase family. RimJ subfamily.</text>
</comment>
<evidence type="ECO:0000256" key="3">
    <source>
        <dbReference type="ARBA" id="ARBA00038502"/>
    </source>
</evidence>
<dbReference type="InterPro" id="IPR016181">
    <property type="entry name" value="Acyl_CoA_acyltransferase"/>
</dbReference>
<reference evidence="5 6" key="1">
    <citation type="submission" date="2018-08" db="EMBL/GenBank/DDBJ databases">
        <title>Murine metabolic-syndrome-specific gut microbial biobank.</title>
        <authorList>
            <person name="Liu C."/>
        </authorList>
    </citation>
    <scope>NUCLEOTIDE SEQUENCE [LARGE SCALE GENOMIC DNA]</scope>
    <source>
        <strain evidence="5 6">583</strain>
    </source>
</reference>
<evidence type="ECO:0000313" key="6">
    <source>
        <dbReference type="Proteomes" id="UP000467132"/>
    </source>
</evidence>
<name>A0A845QUU9_9CLOT</name>
<dbReference type="OrthoDB" id="9784707at2"/>
<dbReference type="InterPro" id="IPR000182">
    <property type="entry name" value="GNAT_dom"/>
</dbReference>
<dbReference type="PROSITE" id="PS51186">
    <property type="entry name" value="GNAT"/>
    <property type="match status" value="1"/>
</dbReference>
<keyword evidence="2" id="KW-0012">Acyltransferase</keyword>
<dbReference type="PANTHER" id="PTHR43792:SF8">
    <property type="entry name" value="[RIBOSOMAL PROTEIN US5]-ALANINE N-ACETYLTRANSFERASE"/>
    <property type="match status" value="1"/>
</dbReference>
<feature type="domain" description="N-acetyltransferase" evidence="4">
    <location>
        <begin position="2"/>
        <end position="163"/>
    </location>
</feature>
<dbReference type="Proteomes" id="UP000467132">
    <property type="component" value="Unassembled WGS sequence"/>
</dbReference>
<comment type="caution">
    <text evidence="5">The sequence shown here is derived from an EMBL/GenBank/DDBJ whole genome shotgun (WGS) entry which is preliminary data.</text>
</comment>
<evidence type="ECO:0000313" key="5">
    <source>
        <dbReference type="EMBL" id="NBI05579.1"/>
    </source>
</evidence>
<gene>
    <name evidence="5" type="ORF">D3Z33_01770</name>
</gene>
<proteinExistence type="inferred from homology"/>
<accession>A0A845QUU9</accession>
<dbReference type="GO" id="GO:0016747">
    <property type="term" value="F:acyltransferase activity, transferring groups other than amino-acyl groups"/>
    <property type="evidence" value="ECO:0007669"/>
    <property type="project" value="InterPro"/>
</dbReference>
<dbReference type="Pfam" id="PF13302">
    <property type="entry name" value="Acetyltransf_3"/>
    <property type="match status" value="1"/>
</dbReference>
<dbReference type="RefSeq" id="WP_160196085.1">
    <property type="nucleotide sequence ID" value="NZ_QXXA01000003.1"/>
</dbReference>
<keyword evidence="6" id="KW-1185">Reference proteome</keyword>
<evidence type="ECO:0000259" key="4">
    <source>
        <dbReference type="PROSITE" id="PS51186"/>
    </source>
</evidence>
<organism evidence="5 6">
    <name type="scientific">Senegalia massiliensis</name>
    <dbReference type="NCBI Taxonomy" id="1720316"/>
    <lineage>
        <taxon>Bacteria</taxon>
        <taxon>Bacillati</taxon>
        <taxon>Bacillota</taxon>
        <taxon>Clostridia</taxon>
        <taxon>Eubacteriales</taxon>
        <taxon>Clostridiaceae</taxon>
        <taxon>Senegalia</taxon>
    </lineage>
</organism>
<dbReference type="SUPFAM" id="SSF55729">
    <property type="entry name" value="Acyl-CoA N-acyltransferases (Nat)"/>
    <property type="match status" value="1"/>
</dbReference>
<evidence type="ECO:0000256" key="2">
    <source>
        <dbReference type="ARBA" id="ARBA00023315"/>
    </source>
</evidence>